<name>A0A8T1TS31_9STRA</name>
<evidence type="ECO:0000313" key="1">
    <source>
        <dbReference type="EMBL" id="KAG6945568.1"/>
    </source>
</evidence>
<protein>
    <submittedName>
        <fullName evidence="1">Uncharacterized protein</fullName>
    </submittedName>
</protein>
<dbReference type="Proteomes" id="UP000688947">
    <property type="component" value="Unassembled WGS sequence"/>
</dbReference>
<dbReference type="EMBL" id="JAENGZ010001937">
    <property type="protein sequence ID" value="KAG6945568.1"/>
    <property type="molecule type" value="Genomic_DNA"/>
</dbReference>
<dbReference type="OrthoDB" id="89661at2759"/>
<evidence type="ECO:0000313" key="2">
    <source>
        <dbReference type="Proteomes" id="UP000688947"/>
    </source>
</evidence>
<gene>
    <name evidence="1" type="ORF">JG687_00017214</name>
</gene>
<accession>A0A8T1TS31</accession>
<proteinExistence type="predicted"/>
<dbReference type="VEuPathDB" id="FungiDB:PC110_g17878"/>
<reference evidence="1" key="1">
    <citation type="submission" date="2021-01" db="EMBL/GenBank/DDBJ databases">
        <title>Phytophthora aleatoria, a newly-described species from Pinus radiata is distinct from Phytophthora cactorum isolates based on comparative genomics.</title>
        <authorList>
            <person name="Mcdougal R."/>
            <person name="Panda P."/>
            <person name="Williams N."/>
            <person name="Studholme D.J."/>
        </authorList>
    </citation>
    <scope>NUCLEOTIDE SEQUENCE</scope>
    <source>
        <strain evidence="1">NZFS 3830</strain>
    </source>
</reference>
<comment type="caution">
    <text evidence="1">The sequence shown here is derived from an EMBL/GenBank/DDBJ whole genome shotgun (WGS) entry which is preliminary data.</text>
</comment>
<organism evidence="1 2">
    <name type="scientific">Phytophthora cactorum</name>
    <dbReference type="NCBI Taxonomy" id="29920"/>
    <lineage>
        <taxon>Eukaryota</taxon>
        <taxon>Sar</taxon>
        <taxon>Stramenopiles</taxon>
        <taxon>Oomycota</taxon>
        <taxon>Peronosporomycetes</taxon>
        <taxon>Peronosporales</taxon>
        <taxon>Peronosporaceae</taxon>
        <taxon>Phytophthora</taxon>
    </lineage>
</organism>
<dbReference type="AlphaFoldDB" id="A0A8T1TS31"/>
<sequence length="159" mass="18760">MKTTWWLERSKLVEYVKEKLGMKGLTGNYKLEEYTIWKLVRTAYTTFPWWDDVGLNKMTTVKEGMSPDDIIAQLKNVQNTEEFQRYKLYAIAFDDRVVNLFGSGYYRPTRRIDENATPLEKMASAQIWAEEGRPDRYVREVLGLLTADGNQLKADQYYY</sequence>